<keyword evidence="21" id="KW-1185">Reference proteome</keyword>
<keyword evidence="16" id="KW-0812">Transmembrane</keyword>
<evidence type="ECO:0000256" key="1">
    <source>
        <dbReference type="ARBA" id="ARBA00001936"/>
    </source>
</evidence>
<dbReference type="CDD" id="cd05402">
    <property type="entry name" value="NT_PAP_TUTase"/>
    <property type="match status" value="1"/>
</dbReference>
<dbReference type="GO" id="GO:0006397">
    <property type="term" value="P:mRNA processing"/>
    <property type="evidence" value="ECO:0007669"/>
    <property type="project" value="UniProtKB-KW"/>
</dbReference>
<dbReference type="AlphaFoldDB" id="A0A8K0CPU2"/>
<feature type="region of interest" description="Disordered" evidence="15">
    <location>
        <begin position="1"/>
        <end position="24"/>
    </location>
</feature>
<protein>
    <recommendedName>
        <fullName evidence="12">Poly(A) polymerase</fullName>
        <ecNumber evidence="12">2.7.7.19</ecNumber>
    </recommendedName>
</protein>
<feature type="binding site" evidence="14">
    <location>
        <position position="98"/>
    </location>
    <ligand>
        <name>Mg(2+)</name>
        <dbReference type="ChEBI" id="CHEBI:18420"/>
        <label>2</label>
        <note>catalytic</note>
    </ligand>
</feature>
<dbReference type="Gene3D" id="3.30.460.10">
    <property type="entry name" value="Beta Polymerase, domain 2"/>
    <property type="match status" value="1"/>
</dbReference>
<evidence type="ECO:0000313" key="21">
    <source>
        <dbReference type="Proteomes" id="UP000801492"/>
    </source>
</evidence>
<dbReference type="GO" id="GO:0005524">
    <property type="term" value="F:ATP binding"/>
    <property type="evidence" value="ECO:0007669"/>
    <property type="project" value="UniProtKB-UniRule"/>
</dbReference>
<comment type="cofactor">
    <cofactor evidence="1">
        <name>Mn(2+)</name>
        <dbReference type="ChEBI" id="CHEBI:29035"/>
    </cofactor>
</comment>
<dbReference type="InterPro" id="IPR043519">
    <property type="entry name" value="NT_sf"/>
</dbReference>
<keyword evidence="9 14" id="KW-0460">Magnesium</keyword>
<evidence type="ECO:0000256" key="3">
    <source>
        <dbReference type="ARBA" id="ARBA00010912"/>
    </source>
</evidence>
<evidence type="ECO:0000256" key="7">
    <source>
        <dbReference type="ARBA" id="ARBA00022741"/>
    </source>
</evidence>
<comment type="cofactor">
    <cofactor evidence="14">
        <name>Mg(2+)</name>
        <dbReference type="ChEBI" id="CHEBI:18420"/>
    </cofactor>
    <text evidence="14">Binds 2 magnesium ions. Also active with manganese.</text>
</comment>
<evidence type="ECO:0000259" key="18">
    <source>
        <dbReference type="Pfam" id="PF04928"/>
    </source>
</evidence>
<evidence type="ECO:0000256" key="10">
    <source>
        <dbReference type="ARBA" id="ARBA00023242"/>
    </source>
</evidence>
<feature type="domain" description="Poly(A) polymerase RNA-binding" evidence="17">
    <location>
        <begin position="381"/>
        <end position="415"/>
    </location>
</feature>
<dbReference type="GO" id="GO:0046872">
    <property type="term" value="F:metal ion binding"/>
    <property type="evidence" value="ECO:0007669"/>
    <property type="project" value="UniProtKB-KW"/>
</dbReference>
<keyword evidence="5 12" id="KW-0808">Transferase</keyword>
<evidence type="ECO:0000256" key="4">
    <source>
        <dbReference type="ARBA" id="ARBA00022664"/>
    </source>
</evidence>
<feature type="compositionally biased region" description="Polar residues" evidence="15">
    <location>
        <begin position="1"/>
        <end position="19"/>
    </location>
</feature>
<evidence type="ECO:0000256" key="12">
    <source>
        <dbReference type="PIRNR" id="PIRNR018425"/>
    </source>
</evidence>
<accession>A0A8K0CPU2</accession>
<dbReference type="PANTHER" id="PTHR10682">
    <property type="entry name" value="POLY A POLYMERASE"/>
    <property type="match status" value="1"/>
</dbReference>
<dbReference type="OrthoDB" id="412748at2759"/>
<dbReference type="GO" id="GO:0003723">
    <property type="term" value="F:RNA binding"/>
    <property type="evidence" value="ECO:0007669"/>
    <property type="project" value="UniProtKB-UniRule"/>
</dbReference>
<dbReference type="FunFam" id="1.10.1410.10:FF:000001">
    <property type="entry name" value="Putative poly(A) polymerase gamma"/>
    <property type="match status" value="1"/>
</dbReference>
<dbReference type="SUPFAM" id="SSF81301">
    <property type="entry name" value="Nucleotidyltransferase"/>
    <property type="match status" value="1"/>
</dbReference>
<organism evidence="20 21">
    <name type="scientific">Ignelater luminosus</name>
    <name type="common">Cucubano</name>
    <name type="synonym">Pyrophorus luminosus</name>
    <dbReference type="NCBI Taxonomy" id="2038154"/>
    <lineage>
        <taxon>Eukaryota</taxon>
        <taxon>Metazoa</taxon>
        <taxon>Ecdysozoa</taxon>
        <taxon>Arthropoda</taxon>
        <taxon>Hexapoda</taxon>
        <taxon>Insecta</taxon>
        <taxon>Pterygota</taxon>
        <taxon>Neoptera</taxon>
        <taxon>Endopterygota</taxon>
        <taxon>Coleoptera</taxon>
        <taxon>Polyphaga</taxon>
        <taxon>Elateriformia</taxon>
        <taxon>Elateroidea</taxon>
        <taxon>Elateridae</taxon>
        <taxon>Agrypninae</taxon>
        <taxon>Pyrophorini</taxon>
        <taxon>Ignelater</taxon>
    </lineage>
</organism>
<dbReference type="EC" id="2.7.7.19" evidence="12"/>
<comment type="similarity">
    <text evidence="3 12">Belongs to the poly(A) polymerase family.</text>
</comment>
<evidence type="ECO:0000256" key="6">
    <source>
        <dbReference type="ARBA" id="ARBA00022723"/>
    </source>
</evidence>
<dbReference type="Pfam" id="PF20750">
    <property type="entry name" value="PAP_NTPase"/>
    <property type="match status" value="1"/>
</dbReference>
<dbReference type="Gene3D" id="1.10.1410.10">
    <property type="match status" value="1"/>
</dbReference>
<comment type="caution">
    <text evidence="20">The sequence shown here is derived from an EMBL/GenBank/DDBJ whole genome shotgun (WGS) entry which is preliminary data.</text>
</comment>
<feature type="binding site" evidence="14">
    <location>
        <position position="150"/>
    </location>
    <ligand>
        <name>Mg(2+)</name>
        <dbReference type="ChEBI" id="CHEBI:18420"/>
        <label>2</label>
        <note>catalytic</note>
    </ligand>
</feature>
<feature type="domain" description="Poly(A) polymerase central" evidence="18">
    <location>
        <begin position="247"/>
        <end position="377"/>
    </location>
</feature>
<evidence type="ECO:0000256" key="5">
    <source>
        <dbReference type="ARBA" id="ARBA00022679"/>
    </source>
</evidence>
<dbReference type="Pfam" id="PF04928">
    <property type="entry name" value="PAP_central"/>
    <property type="match status" value="1"/>
</dbReference>
<evidence type="ECO:0000256" key="15">
    <source>
        <dbReference type="SAM" id="MobiDB-lite"/>
    </source>
</evidence>
<evidence type="ECO:0000256" key="13">
    <source>
        <dbReference type="PIRSR" id="PIRSR018425-1"/>
    </source>
</evidence>
<sequence>MFTTIQRHQQGNVGVSSPISRAFPKPSDLRKTAELQEALKPFDVFESEKEMNHRIEVLRKLNSLVKRWIKDISIAKNMPEIVAENVGGRVQSKGADIDALCVAPRHIYRSDFFTSFLKLLKLQAGVTKLRAVEEAFVPVIKMNFDGIDVDMLFARLLLKEIPETMSLQDDYLLKNLDQKCVRSINGRRVTDEILLSVPDADSFKHTLRVIKLWAKRTYLTDSFIMSSYLILNMWFCFYFLTWIYLTGRGIYSNALGYLGGVSWAILVARICQLYPNAAPATLVNKFFLVFSRWNWPSPIMLKSPVDKNLGFPVWDPRRNVNDRFHLMPIITPAYPHMNSTYNVSKSTRTVIVEEIKAGLAVTNEIILGKQMWDKLFEPPPFFLKYKHFMVLMCSSTTENHLEWCGLVESKIRLLIS</sequence>
<dbReference type="EMBL" id="VTPC01077823">
    <property type="protein sequence ID" value="KAF2888378.1"/>
    <property type="molecule type" value="Genomic_DNA"/>
</dbReference>
<dbReference type="GO" id="GO:1990817">
    <property type="term" value="F:poly(A) RNA polymerase activity"/>
    <property type="evidence" value="ECO:0007669"/>
    <property type="project" value="UniProtKB-UniRule"/>
</dbReference>
<feature type="binding site" evidence="14">
    <location>
        <position position="98"/>
    </location>
    <ligand>
        <name>Mg(2+)</name>
        <dbReference type="ChEBI" id="CHEBI:18420"/>
        <label>1</label>
        <note>catalytic</note>
    </ligand>
</feature>
<dbReference type="InterPro" id="IPR007010">
    <property type="entry name" value="PolA_pol_RNA-bd_dom"/>
</dbReference>
<feature type="binding site" evidence="14">
    <location>
        <position position="96"/>
    </location>
    <ligand>
        <name>Mg(2+)</name>
        <dbReference type="ChEBI" id="CHEBI:18420"/>
        <label>1</label>
        <note>catalytic</note>
    </ligand>
</feature>
<feature type="binding site" evidence="13">
    <location>
        <position position="150"/>
    </location>
    <ligand>
        <name>ATP</name>
        <dbReference type="ChEBI" id="CHEBI:30616"/>
    </ligand>
</feature>
<comment type="subcellular location">
    <subcellularLocation>
        <location evidence="2 12">Nucleus</location>
    </subcellularLocation>
</comment>
<dbReference type="GO" id="GO:0005634">
    <property type="term" value="C:nucleus"/>
    <property type="evidence" value="ECO:0007669"/>
    <property type="project" value="UniProtKB-SubCell"/>
</dbReference>
<comment type="catalytic activity">
    <reaction evidence="11 12">
        <text>RNA(n) + ATP = RNA(n)-3'-adenine ribonucleotide + diphosphate</text>
        <dbReference type="Rhea" id="RHEA:11332"/>
        <dbReference type="Rhea" id="RHEA-COMP:14527"/>
        <dbReference type="Rhea" id="RHEA-COMP:17347"/>
        <dbReference type="ChEBI" id="CHEBI:30616"/>
        <dbReference type="ChEBI" id="CHEBI:33019"/>
        <dbReference type="ChEBI" id="CHEBI:140395"/>
        <dbReference type="ChEBI" id="CHEBI:173115"/>
        <dbReference type="EC" id="2.7.7.19"/>
    </reaction>
</comment>
<evidence type="ECO:0000256" key="9">
    <source>
        <dbReference type="ARBA" id="ARBA00022842"/>
    </source>
</evidence>
<evidence type="ECO:0000256" key="8">
    <source>
        <dbReference type="ARBA" id="ARBA00022840"/>
    </source>
</evidence>
<dbReference type="InterPro" id="IPR011068">
    <property type="entry name" value="NuclTrfase_I-like_C"/>
</dbReference>
<dbReference type="InterPro" id="IPR007012">
    <property type="entry name" value="PolA_pol_cen_dom"/>
</dbReference>
<feature type="transmembrane region" description="Helical" evidence="16">
    <location>
        <begin position="223"/>
        <end position="244"/>
    </location>
</feature>
<keyword evidence="6 14" id="KW-0479">Metal-binding</keyword>
<dbReference type="GO" id="GO:0031123">
    <property type="term" value="P:RNA 3'-end processing"/>
    <property type="evidence" value="ECO:0007669"/>
    <property type="project" value="InterPro"/>
</dbReference>
<feature type="binding site" evidence="14">
    <location>
        <position position="96"/>
    </location>
    <ligand>
        <name>Mg(2+)</name>
        <dbReference type="ChEBI" id="CHEBI:18420"/>
        <label>2</label>
        <note>catalytic</note>
    </ligand>
</feature>
<name>A0A8K0CPU2_IGNLU</name>
<reference evidence="20" key="1">
    <citation type="submission" date="2019-08" db="EMBL/GenBank/DDBJ databases">
        <title>The genome of the North American firefly Photinus pyralis.</title>
        <authorList>
            <consortium name="Photinus pyralis genome working group"/>
            <person name="Fallon T.R."/>
            <person name="Sander Lower S.E."/>
            <person name="Weng J.-K."/>
        </authorList>
    </citation>
    <scope>NUCLEOTIDE SEQUENCE</scope>
    <source>
        <strain evidence="20">TRF0915ILg1</strain>
        <tissue evidence="20">Whole body</tissue>
    </source>
</reference>
<dbReference type="PANTHER" id="PTHR10682:SF10">
    <property type="entry name" value="POLYNUCLEOTIDE ADENYLYLTRANSFERASE"/>
    <property type="match status" value="1"/>
</dbReference>
<feature type="binding site" evidence="13">
    <location>
        <position position="251"/>
    </location>
    <ligand>
        <name>ATP</name>
        <dbReference type="ChEBI" id="CHEBI:30616"/>
    </ligand>
</feature>
<dbReference type="SUPFAM" id="SSF55003">
    <property type="entry name" value="PAP/Archaeal CCA-adding enzyme, C-terminal domain"/>
    <property type="match status" value="1"/>
</dbReference>
<dbReference type="InterPro" id="IPR048840">
    <property type="entry name" value="PolA_pol_NTPase"/>
</dbReference>
<dbReference type="InterPro" id="IPR014492">
    <property type="entry name" value="PolyA_polymerase"/>
</dbReference>
<keyword evidence="16" id="KW-1133">Transmembrane helix</keyword>
<evidence type="ECO:0000313" key="20">
    <source>
        <dbReference type="EMBL" id="KAF2888378.1"/>
    </source>
</evidence>
<proteinExistence type="inferred from homology"/>
<evidence type="ECO:0000259" key="17">
    <source>
        <dbReference type="Pfam" id="PF04926"/>
    </source>
</evidence>
<dbReference type="Gene3D" id="3.30.70.590">
    <property type="entry name" value="Poly(A) polymerase predicted RNA binding domain"/>
    <property type="match status" value="1"/>
</dbReference>
<evidence type="ECO:0000256" key="11">
    <source>
        <dbReference type="ARBA" id="ARBA00048830"/>
    </source>
</evidence>
<keyword evidence="8 12" id="KW-0067">ATP-binding</keyword>
<feature type="binding site" evidence="13">
    <location>
        <position position="211"/>
    </location>
    <ligand>
        <name>ATP</name>
        <dbReference type="ChEBI" id="CHEBI:30616"/>
    </ligand>
</feature>
<dbReference type="PIRSF" id="PIRSF018425">
    <property type="entry name" value="PolyA_polymerase"/>
    <property type="match status" value="1"/>
</dbReference>
<dbReference type="FunFam" id="3.30.460.10:FF:000002">
    <property type="entry name" value="Poly(A) polymerase alpha, putative"/>
    <property type="match status" value="1"/>
</dbReference>
<dbReference type="Pfam" id="PF04926">
    <property type="entry name" value="PAP_RNA-bind"/>
    <property type="match status" value="1"/>
</dbReference>
<dbReference type="Proteomes" id="UP000801492">
    <property type="component" value="Unassembled WGS sequence"/>
</dbReference>
<gene>
    <name evidence="20" type="ORF">ILUMI_17795</name>
</gene>
<evidence type="ECO:0000256" key="2">
    <source>
        <dbReference type="ARBA" id="ARBA00004123"/>
    </source>
</evidence>
<feature type="binding site" evidence="13">
    <location>
        <begin position="96"/>
        <end position="98"/>
    </location>
    <ligand>
        <name>ATP</name>
        <dbReference type="ChEBI" id="CHEBI:30616"/>
    </ligand>
</feature>
<keyword evidence="16" id="KW-0472">Membrane</keyword>
<keyword evidence="7 12" id="KW-0547">Nucleotide-binding</keyword>
<evidence type="ECO:0000256" key="14">
    <source>
        <dbReference type="PIRSR" id="PIRSR018425-2"/>
    </source>
</evidence>
<keyword evidence="10 12" id="KW-0539">Nucleus</keyword>
<feature type="domain" description="Poly(A) polymerase nucleotidyltransferase" evidence="19">
    <location>
        <begin position="14"/>
        <end position="197"/>
    </location>
</feature>
<evidence type="ECO:0000259" key="19">
    <source>
        <dbReference type="Pfam" id="PF20750"/>
    </source>
</evidence>
<feature type="transmembrane region" description="Helical" evidence="16">
    <location>
        <begin position="250"/>
        <end position="268"/>
    </location>
</feature>
<dbReference type="SUPFAM" id="SSF81631">
    <property type="entry name" value="PAP/OAS1 substrate-binding domain"/>
    <property type="match status" value="1"/>
</dbReference>
<feature type="binding site" evidence="13">
    <location>
        <begin position="260"/>
        <end position="261"/>
    </location>
    <ligand>
        <name>ATP</name>
        <dbReference type="ChEBI" id="CHEBI:30616"/>
    </ligand>
</feature>
<comment type="function">
    <text evidence="12">Polymerase that creates the 3'-poly(A) tail of mRNA's.</text>
</comment>
<evidence type="ECO:0000256" key="16">
    <source>
        <dbReference type="SAM" id="Phobius"/>
    </source>
</evidence>
<keyword evidence="4 12" id="KW-0507">mRNA processing</keyword>